<organism evidence="2 3">
    <name type="scientific">Orrella marina</name>
    <dbReference type="NCBI Taxonomy" id="2163011"/>
    <lineage>
        <taxon>Bacteria</taxon>
        <taxon>Pseudomonadati</taxon>
        <taxon>Pseudomonadota</taxon>
        <taxon>Betaproteobacteria</taxon>
        <taxon>Burkholderiales</taxon>
        <taxon>Alcaligenaceae</taxon>
        <taxon>Orrella</taxon>
    </lineage>
</organism>
<gene>
    <name evidence="2" type="ORF">DBV39_03685</name>
</gene>
<dbReference type="RefSeq" id="WP_108620393.1">
    <property type="nucleotide sequence ID" value="NZ_CP028901.1"/>
</dbReference>
<reference evidence="2 3" key="1">
    <citation type="submission" date="2018-04" db="EMBL/GenBank/DDBJ databases">
        <title>Bordetella sp. HZ20 isolated from seawater.</title>
        <authorList>
            <person name="Sun C."/>
        </authorList>
    </citation>
    <scope>NUCLEOTIDE SEQUENCE [LARGE SCALE GENOMIC DNA]</scope>
    <source>
        <strain evidence="2 3">HZ20</strain>
    </source>
</reference>
<name>A0A2R4XGL3_9BURK</name>
<dbReference type="AlphaFoldDB" id="A0A2R4XGL3"/>
<proteinExistence type="predicted"/>
<evidence type="ECO:0000256" key="1">
    <source>
        <dbReference type="SAM" id="MobiDB-lite"/>
    </source>
</evidence>
<sequence>MTPQYDEDTRKALESLRNSVAKALDRKRRLGQYAVVWKDGKSVYIGPNPPDSKEPTRSKPAQR</sequence>
<dbReference type="KEGG" id="boz:DBV39_03685"/>
<feature type="region of interest" description="Disordered" evidence="1">
    <location>
        <begin position="41"/>
        <end position="63"/>
    </location>
</feature>
<keyword evidence="3" id="KW-1185">Reference proteome</keyword>
<evidence type="ECO:0000313" key="3">
    <source>
        <dbReference type="Proteomes" id="UP000244571"/>
    </source>
</evidence>
<dbReference type="EMBL" id="CP028901">
    <property type="protein sequence ID" value="AWB32962.1"/>
    <property type="molecule type" value="Genomic_DNA"/>
</dbReference>
<protein>
    <submittedName>
        <fullName evidence="2">Uncharacterized protein</fullName>
    </submittedName>
</protein>
<dbReference type="OrthoDB" id="598431at2"/>
<dbReference type="Proteomes" id="UP000244571">
    <property type="component" value="Chromosome"/>
</dbReference>
<evidence type="ECO:0000313" key="2">
    <source>
        <dbReference type="EMBL" id="AWB32962.1"/>
    </source>
</evidence>
<accession>A0A2R4XGL3</accession>